<keyword evidence="6" id="KW-0680">Restriction system</keyword>
<dbReference type="EMBL" id="FMYT01000018">
    <property type="protein sequence ID" value="SDC91524.1"/>
    <property type="molecule type" value="Genomic_DNA"/>
</dbReference>
<dbReference type="PANTHER" id="PTHR42933:SF4">
    <property type="entry name" value="TYPE I RESTRICTION ENZYME ECOKI METHYLASE SUBUNIT"/>
    <property type="match status" value="1"/>
</dbReference>
<evidence type="ECO:0000256" key="6">
    <source>
        <dbReference type="ARBA" id="ARBA00022747"/>
    </source>
</evidence>
<dbReference type="GO" id="GO:0008170">
    <property type="term" value="F:N-methyltransferase activity"/>
    <property type="evidence" value="ECO:0007669"/>
    <property type="project" value="InterPro"/>
</dbReference>
<dbReference type="GO" id="GO:0032259">
    <property type="term" value="P:methylation"/>
    <property type="evidence" value="ECO:0007669"/>
    <property type="project" value="UniProtKB-KW"/>
</dbReference>
<dbReference type="EC" id="2.1.1.72" evidence="2"/>
<protein>
    <recommendedName>
        <fullName evidence="2">site-specific DNA-methyltransferase (adenine-specific)</fullName>
        <ecNumber evidence="2">2.1.1.72</ecNumber>
    </recommendedName>
</protein>
<dbReference type="RefSeq" id="WP_149796845.1">
    <property type="nucleotide sequence ID" value="NZ_FMYT01000018.1"/>
</dbReference>
<evidence type="ECO:0000313" key="10">
    <source>
        <dbReference type="EMBL" id="SDC91524.1"/>
    </source>
</evidence>
<keyword evidence="5" id="KW-0949">S-adenosyl-L-methionine</keyword>
<dbReference type="InterPro" id="IPR029063">
    <property type="entry name" value="SAM-dependent_MTases_sf"/>
</dbReference>
<accession>A0A1G6QHX1</accession>
<dbReference type="InterPro" id="IPR022749">
    <property type="entry name" value="D12N6_MeTrfase_N"/>
</dbReference>
<dbReference type="SUPFAM" id="SSF53335">
    <property type="entry name" value="S-adenosyl-L-methionine-dependent methyltransferases"/>
    <property type="match status" value="1"/>
</dbReference>
<dbReference type="Gene3D" id="1.20.1260.30">
    <property type="match status" value="1"/>
</dbReference>
<dbReference type="Gene3D" id="3.40.50.150">
    <property type="entry name" value="Vaccinia Virus protein VP39"/>
    <property type="match status" value="1"/>
</dbReference>
<reference evidence="10 11" key="1">
    <citation type="submission" date="2016-10" db="EMBL/GenBank/DDBJ databases">
        <authorList>
            <person name="Varghese N."/>
            <person name="Submissions S."/>
        </authorList>
    </citation>
    <scope>NUCLEOTIDE SEQUENCE [LARGE SCALE GENOMIC DNA]</scope>
    <source>
        <strain evidence="10 11">WG10</strain>
    </source>
</reference>
<dbReference type="GO" id="GO:0009007">
    <property type="term" value="F:site-specific DNA-methyltransferase (adenine-specific) activity"/>
    <property type="evidence" value="ECO:0007669"/>
    <property type="project" value="UniProtKB-EC"/>
</dbReference>
<dbReference type="Pfam" id="PF02384">
    <property type="entry name" value="N6_Mtase"/>
    <property type="match status" value="1"/>
</dbReference>
<evidence type="ECO:0000256" key="5">
    <source>
        <dbReference type="ARBA" id="ARBA00022691"/>
    </source>
</evidence>
<keyword evidence="3" id="KW-0489">Methyltransferase</keyword>
<dbReference type="InterPro" id="IPR051537">
    <property type="entry name" value="DNA_Adenine_Mtase"/>
</dbReference>
<evidence type="ECO:0000256" key="2">
    <source>
        <dbReference type="ARBA" id="ARBA00011900"/>
    </source>
</evidence>
<evidence type="ECO:0000313" key="11">
    <source>
        <dbReference type="Proteomes" id="UP000324896"/>
    </source>
</evidence>
<dbReference type="Proteomes" id="UP000324896">
    <property type="component" value="Unassembled WGS sequence"/>
</dbReference>
<evidence type="ECO:0000256" key="3">
    <source>
        <dbReference type="ARBA" id="ARBA00022603"/>
    </source>
</evidence>
<comment type="catalytic activity">
    <reaction evidence="7">
        <text>a 2'-deoxyadenosine in DNA + S-adenosyl-L-methionine = an N(6)-methyl-2'-deoxyadenosine in DNA + S-adenosyl-L-homocysteine + H(+)</text>
        <dbReference type="Rhea" id="RHEA:15197"/>
        <dbReference type="Rhea" id="RHEA-COMP:12418"/>
        <dbReference type="Rhea" id="RHEA-COMP:12419"/>
        <dbReference type="ChEBI" id="CHEBI:15378"/>
        <dbReference type="ChEBI" id="CHEBI:57856"/>
        <dbReference type="ChEBI" id="CHEBI:59789"/>
        <dbReference type="ChEBI" id="CHEBI:90615"/>
        <dbReference type="ChEBI" id="CHEBI:90616"/>
        <dbReference type="EC" id="2.1.1.72"/>
    </reaction>
</comment>
<evidence type="ECO:0000256" key="7">
    <source>
        <dbReference type="ARBA" id="ARBA00047942"/>
    </source>
</evidence>
<evidence type="ECO:0000256" key="4">
    <source>
        <dbReference type="ARBA" id="ARBA00022679"/>
    </source>
</evidence>
<dbReference type="PRINTS" id="PR00507">
    <property type="entry name" value="N12N6MTFRASE"/>
</dbReference>
<sequence>MNRSDLKNKINNACDIMRQDGLGIMDYMEQLSWLFFLKAVSEQEEEYKTLAQLKGKEYERILPEKYIWDQWAEDDNLTGDELIDFVNNMFQELSILAGTEMQDMIGVIFTNLRNHMRNGYSLREVINKVDEVKFATDSDVIVLSEIYESLLQDLNEAGAGGEYYTPRHIIQMMIKIVKPEIGDKIYDPAAGTCGFLTEAFTYFKEQSDKIDAEKWEQLREKTFFAREKSPRTYIFGIMNMIIHGIDHPHVSRSNTLSDNIRNVSETEKYDAIMTNPPYGGKEGEMILQNFPIKIKKTEALFLQHIMSYLKKNGKAAVIIPEGVLFRGGKEERIRKKILEEFNLHTMVSLPAGVFLPYTAVKTNILFFDNTHPTKDVWFYELHHDGYELKPTRQADPENNDIPDLLEKIKNREESEQSWLVKVDEIAENNYNLTASRYNPNPGDGEELADPEELLTELLSKEQMITDELNNVLEQLESGVVDE</sequence>
<dbReference type="GO" id="GO:0009307">
    <property type="term" value="P:DNA restriction-modification system"/>
    <property type="evidence" value="ECO:0007669"/>
    <property type="project" value="UniProtKB-KW"/>
</dbReference>
<dbReference type="AlphaFoldDB" id="A0A1G6QHX1"/>
<feature type="domain" description="N6 adenine-specific DNA methyltransferase N-terminal" evidence="9">
    <location>
        <begin position="6"/>
        <end position="129"/>
    </location>
</feature>
<dbReference type="Pfam" id="PF12161">
    <property type="entry name" value="HsdM_N"/>
    <property type="match status" value="1"/>
</dbReference>
<gene>
    <name evidence="10" type="ORF">SAMN04488597_11819</name>
</gene>
<dbReference type="InterPro" id="IPR003356">
    <property type="entry name" value="DNA_methylase_A-5"/>
</dbReference>
<proteinExistence type="inferred from homology"/>
<evidence type="ECO:0000259" key="8">
    <source>
        <dbReference type="Pfam" id="PF02384"/>
    </source>
</evidence>
<name>A0A1G6QHX1_9FIRM</name>
<organism evidence="10 11">
    <name type="scientific">Halanaerobium congolense</name>
    <dbReference type="NCBI Taxonomy" id="54121"/>
    <lineage>
        <taxon>Bacteria</taxon>
        <taxon>Bacillati</taxon>
        <taxon>Bacillota</taxon>
        <taxon>Clostridia</taxon>
        <taxon>Halanaerobiales</taxon>
        <taxon>Halanaerobiaceae</taxon>
        <taxon>Halanaerobium</taxon>
    </lineage>
</organism>
<keyword evidence="4" id="KW-0808">Transferase</keyword>
<dbReference type="PANTHER" id="PTHR42933">
    <property type="entry name" value="SLR6095 PROTEIN"/>
    <property type="match status" value="1"/>
</dbReference>
<dbReference type="InterPro" id="IPR038333">
    <property type="entry name" value="T1MK-like_N_sf"/>
</dbReference>
<comment type="similarity">
    <text evidence="1">Belongs to the N(4)/N(6)-methyltransferase family.</text>
</comment>
<evidence type="ECO:0000259" key="9">
    <source>
        <dbReference type="Pfam" id="PF12161"/>
    </source>
</evidence>
<evidence type="ECO:0000256" key="1">
    <source>
        <dbReference type="ARBA" id="ARBA00006594"/>
    </source>
</evidence>
<feature type="domain" description="DNA methylase adenine-specific" evidence="8">
    <location>
        <begin position="142"/>
        <end position="438"/>
    </location>
</feature>
<dbReference type="GO" id="GO:0003677">
    <property type="term" value="F:DNA binding"/>
    <property type="evidence" value="ECO:0007669"/>
    <property type="project" value="InterPro"/>
</dbReference>